<evidence type="ECO:0000256" key="2">
    <source>
        <dbReference type="ARBA" id="ARBA00009329"/>
    </source>
</evidence>
<feature type="domain" description="Gfo/Idh/MocA-like oxidoreductase N-terminal" evidence="7">
    <location>
        <begin position="67"/>
        <end position="193"/>
    </location>
</feature>
<dbReference type="PANTHER" id="PTHR43818">
    <property type="entry name" value="BCDNA.GH03377"/>
    <property type="match status" value="1"/>
</dbReference>
<dbReference type="PROSITE" id="PS51257">
    <property type="entry name" value="PROKAR_LIPOPROTEIN"/>
    <property type="match status" value="1"/>
</dbReference>
<dbReference type="InterPro" id="IPR049303">
    <property type="entry name" value="Glyco_hydro_109_C"/>
</dbReference>
<dbReference type="Proteomes" id="UP000184050">
    <property type="component" value="Unassembled WGS sequence"/>
</dbReference>
<dbReference type="OrthoDB" id="9771072at2"/>
<keyword evidence="5" id="KW-0326">Glycosidase</keyword>
<gene>
    <name evidence="9" type="ORF">SAMN05444280_1072</name>
</gene>
<feature type="domain" description="Glycosyl hydrolase 109 C-terminal" evidence="8">
    <location>
        <begin position="204"/>
        <end position="362"/>
    </location>
</feature>
<dbReference type="Pfam" id="PF01408">
    <property type="entry name" value="GFO_IDH_MocA"/>
    <property type="match status" value="1"/>
</dbReference>
<evidence type="ECO:0000313" key="10">
    <source>
        <dbReference type="Proteomes" id="UP000184050"/>
    </source>
</evidence>
<dbReference type="GO" id="GO:0016798">
    <property type="term" value="F:hydrolase activity, acting on glycosyl bonds"/>
    <property type="evidence" value="ECO:0007669"/>
    <property type="project" value="UniProtKB-KW"/>
</dbReference>
<evidence type="ECO:0000256" key="4">
    <source>
        <dbReference type="ARBA" id="ARBA00023027"/>
    </source>
</evidence>
<keyword evidence="10" id="KW-1185">Reference proteome</keyword>
<evidence type="ECO:0000256" key="3">
    <source>
        <dbReference type="ARBA" id="ARBA00022801"/>
    </source>
</evidence>
<feature type="region of interest" description="Disordered" evidence="6">
    <location>
        <begin position="26"/>
        <end position="47"/>
    </location>
</feature>
<evidence type="ECO:0000313" key="9">
    <source>
        <dbReference type="EMBL" id="SHI85017.1"/>
    </source>
</evidence>
<evidence type="ECO:0000256" key="6">
    <source>
        <dbReference type="SAM" id="MobiDB-lite"/>
    </source>
</evidence>
<dbReference type="Gene3D" id="3.40.50.720">
    <property type="entry name" value="NAD(P)-binding Rossmann-like Domain"/>
    <property type="match status" value="1"/>
</dbReference>
<evidence type="ECO:0000256" key="1">
    <source>
        <dbReference type="ARBA" id="ARBA00001911"/>
    </source>
</evidence>
<dbReference type="InterPro" id="IPR036291">
    <property type="entry name" value="NAD(P)-bd_dom_sf"/>
</dbReference>
<keyword evidence="3" id="KW-0378">Hydrolase</keyword>
<dbReference type="InterPro" id="IPR000683">
    <property type="entry name" value="Gfo/Idh/MocA-like_OxRdtase_N"/>
</dbReference>
<keyword evidence="4" id="KW-0520">NAD</keyword>
<organism evidence="9 10">
    <name type="scientific">Tangfeifania diversioriginum</name>
    <dbReference type="NCBI Taxonomy" id="1168035"/>
    <lineage>
        <taxon>Bacteria</taxon>
        <taxon>Pseudomonadati</taxon>
        <taxon>Bacteroidota</taxon>
        <taxon>Bacteroidia</taxon>
        <taxon>Marinilabiliales</taxon>
        <taxon>Prolixibacteraceae</taxon>
        <taxon>Tangfeifania</taxon>
    </lineage>
</organism>
<dbReference type="InterPro" id="IPR050463">
    <property type="entry name" value="Gfo/Idh/MocA_oxidrdct_glycsds"/>
</dbReference>
<dbReference type="SUPFAM" id="SSF51735">
    <property type="entry name" value="NAD(P)-binding Rossmann-fold domains"/>
    <property type="match status" value="1"/>
</dbReference>
<protein>
    <submittedName>
        <fullName evidence="9">Oxidoreductase family, NAD-binding Rossmann fold</fullName>
    </submittedName>
</protein>
<sequence length="488" mass="53991">MKTNRRKFFQIAGVAGAGMLSGGLASCSRESNGSGESSLSTIKESVNKSHPQQFNMSGYAAPKLETVRIGFIGLGNRGPGAVERMSNIEGVKITALCDKNPAGVERGQQILEKHGLPKAKEYTDSEEAWKELCESPDVDLVYIATPWDLHTPMCVYAMESGKHAATEVPAAGTVEEAWQLVETSERTKKHCMMLENCCYDFFELLTLNMARQGFFGEIVHTEGAYIHDLLQNNFGKGSYSDMWRLKENQQRNGNLYPTHGLGPVCQVLNVNRGDKMDYLTSMSTDDFQMGKMAAELANEDGFYESFATDSYRGNMNTTTIRTNKGKTIMIQHDVTSPRPYSRIHLVSGTEGIARKYPTPGKIAKGHSWFSDDEMKVLEEQYTPEIVKLVGEMARKVGGHGGMDFIMDWRLIDCLRNGIPLDQDVYDAALWSVVGPLSEWSVANRSDSIDVPDFTNGAWKTNEPVDIELNRGGTTGVKVTAEAESQLDV</sequence>
<dbReference type="STRING" id="1168035.SAMN05444280_1072"/>
<evidence type="ECO:0000259" key="8">
    <source>
        <dbReference type="Pfam" id="PF21252"/>
    </source>
</evidence>
<name>A0A1M6EHP3_9BACT</name>
<accession>A0A1M6EHP3</accession>
<dbReference type="AlphaFoldDB" id="A0A1M6EHP3"/>
<dbReference type="Pfam" id="PF21252">
    <property type="entry name" value="Glyco_hydro_109_C"/>
    <property type="match status" value="1"/>
</dbReference>
<dbReference type="Gene3D" id="3.30.360.10">
    <property type="entry name" value="Dihydrodipicolinate Reductase, domain 2"/>
    <property type="match status" value="1"/>
</dbReference>
<evidence type="ECO:0000259" key="7">
    <source>
        <dbReference type="Pfam" id="PF01408"/>
    </source>
</evidence>
<feature type="compositionally biased region" description="Polar residues" evidence="6">
    <location>
        <begin position="28"/>
        <end position="47"/>
    </location>
</feature>
<evidence type="ECO:0000256" key="5">
    <source>
        <dbReference type="ARBA" id="ARBA00023295"/>
    </source>
</evidence>
<proteinExistence type="inferred from homology"/>
<reference evidence="9 10" key="1">
    <citation type="submission" date="2016-11" db="EMBL/GenBank/DDBJ databases">
        <authorList>
            <person name="Jaros S."/>
            <person name="Januszkiewicz K."/>
            <person name="Wedrychowicz H."/>
        </authorList>
    </citation>
    <scope>NUCLEOTIDE SEQUENCE [LARGE SCALE GENOMIC DNA]</scope>
    <source>
        <strain evidence="9 10">DSM 27063</strain>
    </source>
</reference>
<dbReference type="PANTHER" id="PTHR43818:SF1">
    <property type="entry name" value="GLYCOSYL HYDROLASE FAMILY 109 PROTEIN"/>
    <property type="match status" value="1"/>
</dbReference>
<dbReference type="GO" id="GO:0000166">
    <property type="term" value="F:nucleotide binding"/>
    <property type="evidence" value="ECO:0007669"/>
    <property type="project" value="InterPro"/>
</dbReference>
<dbReference type="RefSeq" id="WP_073167116.1">
    <property type="nucleotide sequence ID" value="NZ_FQZE01000007.1"/>
</dbReference>
<dbReference type="EMBL" id="FQZE01000007">
    <property type="protein sequence ID" value="SHI85017.1"/>
    <property type="molecule type" value="Genomic_DNA"/>
</dbReference>
<comment type="similarity">
    <text evidence="2">Belongs to the Gfo/Idh/MocA family. Glycosyl hydrolase 109 subfamily.</text>
</comment>
<comment type="cofactor">
    <cofactor evidence="1">
        <name>NAD(+)</name>
        <dbReference type="ChEBI" id="CHEBI:57540"/>
    </cofactor>
</comment>